<dbReference type="AlphaFoldDB" id="A0A1R1XG52"/>
<evidence type="ECO:0000313" key="2">
    <source>
        <dbReference type="Proteomes" id="UP000187429"/>
    </source>
</evidence>
<dbReference type="Proteomes" id="UP000187429">
    <property type="component" value="Unassembled WGS sequence"/>
</dbReference>
<keyword evidence="2" id="KW-1185">Reference proteome</keyword>
<name>A0A1R1XG52_9FUNG</name>
<reference evidence="2" key="1">
    <citation type="submission" date="2017-01" db="EMBL/GenBank/DDBJ databases">
        <authorList>
            <person name="Wang Y."/>
            <person name="White M."/>
            <person name="Kvist S."/>
            <person name="Moncalvo J.-M."/>
        </authorList>
    </citation>
    <scope>NUCLEOTIDE SEQUENCE [LARGE SCALE GENOMIC DNA]</scope>
    <source>
        <strain evidence="2">ID-206-W2</strain>
    </source>
</reference>
<comment type="caution">
    <text evidence="1">The sequence shown here is derived from an EMBL/GenBank/DDBJ whole genome shotgun (WGS) entry which is preliminary data.</text>
</comment>
<accession>A0A1R1XG52</accession>
<organism evidence="1 2">
    <name type="scientific">Smittium culicis</name>
    <dbReference type="NCBI Taxonomy" id="133412"/>
    <lineage>
        <taxon>Eukaryota</taxon>
        <taxon>Fungi</taxon>
        <taxon>Fungi incertae sedis</taxon>
        <taxon>Zoopagomycota</taxon>
        <taxon>Kickxellomycotina</taxon>
        <taxon>Harpellomycetes</taxon>
        <taxon>Harpellales</taxon>
        <taxon>Legeriomycetaceae</taxon>
        <taxon>Smittium</taxon>
    </lineage>
</organism>
<proteinExistence type="predicted"/>
<sequence>MRKDKEDCIWAHNKLNDELNIYGSRIIGSYINDIIKENKILKDYLFAFSTARDVLIDDSWIDNNREDYEKYREIDLQINDLIRLYDNFDSKFKEYNAIDDKDRKNPIISVYTGLGAKKMLNSADLTKLAIDVVNKSNYIENLLMVNMFN</sequence>
<evidence type="ECO:0000313" key="1">
    <source>
        <dbReference type="EMBL" id="OMJ13601.1"/>
    </source>
</evidence>
<protein>
    <submittedName>
        <fullName evidence="1">Uncharacterized protein</fullName>
    </submittedName>
</protein>
<gene>
    <name evidence="1" type="ORF">AYI69_g8937</name>
</gene>
<dbReference type="EMBL" id="LSSM01005015">
    <property type="protein sequence ID" value="OMJ13601.1"/>
    <property type="molecule type" value="Genomic_DNA"/>
</dbReference>